<evidence type="ECO:0000313" key="9">
    <source>
        <dbReference type="Proteomes" id="UP000176198"/>
    </source>
</evidence>
<protein>
    <recommendedName>
        <fullName evidence="7">O-antigen ligase-related domain-containing protein</fullName>
    </recommendedName>
</protein>
<organism evidence="8 9">
    <name type="scientific">Candidatus Woesebacteria bacterium GWA1_41_8</name>
    <dbReference type="NCBI Taxonomy" id="1802471"/>
    <lineage>
        <taxon>Bacteria</taxon>
        <taxon>Candidatus Woeseibacteriota</taxon>
    </lineage>
</organism>
<feature type="transmembrane region" description="Helical" evidence="6">
    <location>
        <begin position="336"/>
        <end position="357"/>
    </location>
</feature>
<feature type="transmembrane region" description="Helical" evidence="6">
    <location>
        <begin position="214"/>
        <end position="231"/>
    </location>
</feature>
<feature type="transmembrane region" description="Helical" evidence="6">
    <location>
        <begin position="129"/>
        <end position="148"/>
    </location>
</feature>
<keyword evidence="3 6" id="KW-1133">Transmembrane helix</keyword>
<feature type="transmembrane region" description="Helical" evidence="6">
    <location>
        <begin position="21"/>
        <end position="39"/>
    </location>
</feature>
<feature type="transmembrane region" description="Helical" evidence="6">
    <location>
        <begin position="45"/>
        <end position="64"/>
    </location>
</feature>
<feature type="transmembrane region" description="Helical" evidence="6">
    <location>
        <begin position="76"/>
        <end position="93"/>
    </location>
</feature>
<dbReference type="GO" id="GO:0016020">
    <property type="term" value="C:membrane"/>
    <property type="evidence" value="ECO:0007669"/>
    <property type="project" value="UniProtKB-SubCell"/>
</dbReference>
<dbReference type="Pfam" id="PF04932">
    <property type="entry name" value="Wzy_C"/>
    <property type="match status" value="1"/>
</dbReference>
<reference evidence="8 9" key="1">
    <citation type="journal article" date="2016" name="Nat. Commun.">
        <title>Thousands of microbial genomes shed light on interconnected biogeochemical processes in an aquifer system.</title>
        <authorList>
            <person name="Anantharaman K."/>
            <person name="Brown C.T."/>
            <person name="Hug L.A."/>
            <person name="Sharon I."/>
            <person name="Castelle C.J."/>
            <person name="Probst A.J."/>
            <person name="Thomas B.C."/>
            <person name="Singh A."/>
            <person name="Wilkins M.J."/>
            <person name="Karaoz U."/>
            <person name="Brodie E.L."/>
            <person name="Williams K.H."/>
            <person name="Hubbard S.S."/>
            <person name="Banfield J.F."/>
        </authorList>
    </citation>
    <scope>NUCLEOTIDE SEQUENCE [LARGE SCALE GENOMIC DNA]</scope>
</reference>
<feature type="transmembrane region" description="Helical" evidence="6">
    <location>
        <begin position="238"/>
        <end position="257"/>
    </location>
</feature>
<keyword evidence="2 6" id="KW-0812">Transmembrane</keyword>
<feature type="transmembrane region" description="Helical" evidence="6">
    <location>
        <begin position="424"/>
        <end position="446"/>
    </location>
</feature>
<feature type="transmembrane region" description="Helical" evidence="6">
    <location>
        <begin position="369"/>
        <end position="388"/>
    </location>
</feature>
<dbReference type="InterPro" id="IPR007016">
    <property type="entry name" value="O-antigen_ligase-rel_domated"/>
</dbReference>
<dbReference type="InterPro" id="IPR051533">
    <property type="entry name" value="WaaL-like"/>
</dbReference>
<accession>A0A1F7WGT0</accession>
<dbReference type="AlphaFoldDB" id="A0A1F7WGT0"/>
<dbReference type="PROSITE" id="PS50005">
    <property type="entry name" value="TPR"/>
    <property type="match status" value="1"/>
</dbReference>
<feature type="domain" description="O-antigen ligase-related" evidence="7">
    <location>
        <begin position="196"/>
        <end position="342"/>
    </location>
</feature>
<feature type="transmembrane region" description="Helical" evidence="6">
    <location>
        <begin position="99"/>
        <end position="117"/>
    </location>
</feature>
<name>A0A1F7WGT0_9BACT</name>
<evidence type="ECO:0000313" key="8">
    <source>
        <dbReference type="EMBL" id="OGM02046.1"/>
    </source>
</evidence>
<evidence type="ECO:0000256" key="2">
    <source>
        <dbReference type="ARBA" id="ARBA00022692"/>
    </source>
</evidence>
<feature type="repeat" description="TPR" evidence="5">
    <location>
        <begin position="515"/>
        <end position="548"/>
    </location>
</feature>
<dbReference type="STRING" id="1802471.A2115_02580"/>
<dbReference type="PANTHER" id="PTHR37422:SF23">
    <property type="entry name" value="TEICHURONIC ACID BIOSYNTHESIS PROTEIN TUAE"/>
    <property type="match status" value="1"/>
</dbReference>
<keyword evidence="5" id="KW-0802">TPR repeat</keyword>
<dbReference type="PANTHER" id="PTHR37422">
    <property type="entry name" value="TEICHURONIC ACID BIOSYNTHESIS PROTEIN TUAE"/>
    <property type="match status" value="1"/>
</dbReference>
<keyword evidence="4 6" id="KW-0472">Membrane</keyword>
<evidence type="ECO:0000256" key="6">
    <source>
        <dbReference type="SAM" id="Phobius"/>
    </source>
</evidence>
<comment type="caution">
    <text evidence="8">The sequence shown here is derived from an EMBL/GenBank/DDBJ whole genome shotgun (WGS) entry which is preliminary data.</text>
</comment>
<comment type="subcellular location">
    <subcellularLocation>
        <location evidence="1">Membrane</location>
        <topology evidence="1">Multi-pass membrane protein</topology>
    </subcellularLocation>
</comment>
<proteinExistence type="predicted"/>
<dbReference type="Proteomes" id="UP000176198">
    <property type="component" value="Unassembled WGS sequence"/>
</dbReference>
<evidence type="ECO:0000256" key="1">
    <source>
        <dbReference type="ARBA" id="ARBA00004141"/>
    </source>
</evidence>
<evidence type="ECO:0000256" key="5">
    <source>
        <dbReference type="PROSITE-ProRule" id="PRU00339"/>
    </source>
</evidence>
<dbReference type="SUPFAM" id="SSF48452">
    <property type="entry name" value="TPR-like"/>
    <property type="match status" value="1"/>
</dbReference>
<sequence length="648" mass="72044">MVSDDRTNTIRLWPPPGDFPEKVTGILSVLALVALILLQGKYFDFGVPTAVLGLFVAASCLLLIRKSLVFVPKTVGPLFFIFIGWVLVTSFFSKVPEESFSAAVLYVSSLSAFLVGYSLTVRNKEFARWWLTTLLAVGFIFVFGYFIADPPDLTSARKFVGPFFWHNQMAAFLMYLLPISAALIFLGKKKLLTAAITIFLLIAFLLTYSRAAWLSLLAATVPIFFLLKGGLLKNKRLLIGLGLSLLLLLTLLFKFSALGARAKSIVAEVSGTTRTTSGEVRVAAIRASFAMFAESPIFGVGPGAYGEAYRAYQEVPWIYAKNTHNHFLQVLSEMGLPGFVSFGLVFLAGTLFVLKKFKKILTILTRSEAVFFISLGTSLIAATLHNFLDVDWNWPSLAFVFWFNLGILLALIASEKDSIQFSLFFKSILGISLLGLFLASFALFIFERNIQAANEALSKKDYDTSQASIFLKPLSYAPFYNSYYLAQGRVLRLSGNLEESLISFSKASSLNRFGAEPIFEQGLVYEALGKTQEAQDKYYQAIRVNAYSEIKYYENLSELLLKENKQEAALVVFEAATAAFPYNESYQGFYYLYEFTGFNRDLANLYVSYATLLLGRKETSRALGITQDALLIDPKSEGAAKLLNLLKD</sequence>
<feature type="transmembrane region" description="Helical" evidence="6">
    <location>
        <begin position="168"/>
        <end position="186"/>
    </location>
</feature>
<feature type="transmembrane region" description="Helical" evidence="6">
    <location>
        <begin position="191"/>
        <end position="208"/>
    </location>
</feature>
<dbReference type="SMART" id="SM00028">
    <property type="entry name" value="TPR"/>
    <property type="match status" value="4"/>
</dbReference>
<dbReference type="EMBL" id="MGFJ01000032">
    <property type="protein sequence ID" value="OGM02046.1"/>
    <property type="molecule type" value="Genomic_DNA"/>
</dbReference>
<evidence type="ECO:0000256" key="3">
    <source>
        <dbReference type="ARBA" id="ARBA00022989"/>
    </source>
</evidence>
<evidence type="ECO:0000256" key="4">
    <source>
        <dbReference type="ARBA" id="ARBA00023136"/>
    </source>
</evidence>
<dbReference type="InterPro" id="IPR011990">
    <property type="entry name" value="TPR-like_helical_dom_sf"/>
</dbReference>
<feature type="transmembrane region" description="Helical" evidence="6">
    <location>
        <begin position="394"/>
        <end position="412"/>
    </location>
</feature>
<dbReference type="Gene3D" id="1.25.40.10">
    <property type="entry name" value="Tetratricopeptide repeat domain"/>
    <property type="match status" value="1"/>
</dbReference>
<evidence type="ECO:0000259" key="7">
    <source>
        <dbReference type="Pfam" id="PF04932"/>
    </source>
</evidence>
<dbReference type="InterPro" id="IPR019734">
    <property type="entry name" value="TPR_rpt"/>
</dbReference>
<gene>
    <name evidence="8" type="ORF">A2115_02580</name>
</gene>